<evidence type="ECO:0000256" key="8">
    <source>
        <dbReference type="ARBA" id="ARBA00022741"/>
    </source>
</evidence>
<evidence type="ECO:0000256" key="1">
    <source>
        <dbReference type="ARBA" id="ARBA00000085"/>
    </source>
</evidence>
<accession>A0A3B0UAS1</accession>
<dbReference type="SUPFAM" id="SSF47384">
    <property type="entry name" value="Homodimeric domain of signal transducing histidine kinase"/>
    <property type="match status" value="1"/>
</dbReference>
<evidence type="ECO:0000256" key="4">
    <source>
        <dbReference type="ARBA" id="ARBA00022475"/>
    </source>
</evidence>
<name>A0A3B0UAS1_9ZZZZ</name>
<dbReference type="InterPro" id="IPR003594">
    <property type="entry name" value="HATPase_dom"/>
</dbReference>
<dbReference type="PANTHER" id="PTHR45528:SF1">
    <property type="entry name" value="SENSOR HISTIDINE KINASE CPXA"/>
    <property type="match status" value="1"/>
</dbReference>
<keyword evidence="9" id="KW-0418">Kinase</keyword>
<keyword evidence="6" id="KW-0808">Transferase</keyword>
<evidence type="ECO:0000256" key="2">
    <source>
        <dbReference type="ARBA" id="ARBA00004651"/>
    </source>
</evidence>
<dbReference type="InterPro" id="IPR036890">
    <property type="entry name" value="HATPase_C_sf"/>
</dbReference>
<evidence type="ECO:0000313" key="17">
    <source>
        <dbReference type="EMBL" id="VAW23602.1"/>
    </source>
</evidence>
<evidence type="ECO:0000256" key="5">
    <source>
        <dbReference type="ARBA" id="ARBA00022553"/>
    </source>
</evidence>
<gene>
    <name evidence="17" type="ORF">MNBD_BACTEROID01-1697</name>
</gene>
<evidence type="ECO:0000256" key="3">
    <source>
        <dbReference type="ARBA" id="ARBA00012438"/>
    </source>
</evidence>
<keyword evidence="4" id="KW-1003">Cell membrane</keyword>
<sequence>MKNFINRYLFLIIASSCFTFAGVLENNLIKKHPEKHLLSVFQKKILEKEKKLNTYLDEITNIITAQDFDGSYFGSLHPYNKLFQEDGYGFIVYEGDEMRYWSDQAFSFQEDIQEIPLRTNLTFLRNGYYLTKCIDTGRLRIIGLILIKYDYSHENNYLKNDFQKSFNLPPGYVIVEKELKNSYPVTDDTGQYLFSVLPMGEVLCTTSQLYFPGIIYLIGLLILLIYFRKEFKRGEQAVFFKLFVLGAGLFLIYWLHILFKVPYVLYYLNFFSPIHFAYSMWLPSLGDYFLASLFFCFWALNFYFDFHFKPFAVNTRFPLKVIVVLFLFLCAGLFLLADKFINILIYNSSVSFMLNRITDLSFQSAIGFFSIGMILMGLILITIRIINDALKSFKKWHLTIGVAGAILLLAAIQLLFYSQVTFPVLLLFLVFIFLTVFLEKRYYLRFSLSYLIILISIISLYTSARIYTTTTKKEREVQKLLAVNLVTEHDPAAEFLLKEIQNQINVDARIPELMIPPYKELEDYISNTYFNGFFRKYDLQITTCVGSDSLDIQPENITVACFPFFEEMIAREGLQIPGTNFFFMDKMNGRISYFGKLFYPLSADSIGVAVFLELVSSLTAEGLGYPELLMDKSMIKPESYKRFSYAKYYDGQLVDQHGAFHYNFDIQSYNCSDEEFSYISRGNYEHLIYHTKGDNYVIISRSIFTFLDYLISFPYLFVFYFLFVLLLLLVGNPSIRRKHRAFDLKFKIQASIISIVFFSLLIVAIGTIFYNIREYKLKHQADLNEKMKSINEEIYMRLHLTDSITDDTREWLYRELTKLSNIFRTDINIFGIDGELVATSRQEIYTKGLVSTKINSEAYYELFYNYKINYFQPEKIGELSYLSAYKPIINNTGKYLGFINLPYFTRQDKHRQEISTFIVAFINLYVILFLASIIVAVFISNQITRPLTLIRENLRKMELGKRNEPIQYGGDDEIGSLIKEYNKKVNELATSAELLARSERESAWREMAKQIAHEIKNPLTPMKLNIQHLQRSIKGVEQKDKYFERLTKNLIEQIDNLSEIATEFSNFAKIPTARNHVFNLSERMIKVIDLFKSHDKASIRFEIESGEDIKVKADTEQLSRALINLIKNGIQAIPPGVHGEIFISLSKKGHNALIKVKDNGVGIPEETRGKLFSPSFTTKTSGMGLGLSIVKGIVENFSGMIWFETEINKGSTFFIEIPIYEDENNTS</sequence>
<keyword evidence="11 14" id="KW-1133">Transmembrane helix</keyword>
<evidence type="ECO:0000256" key="12">
    <source>
        <dbReference type="ARBA" id="ARBA00023012"/>
    </source>
</evidence>
<dbReference type="EC" id="2.7.13.3" evidence="3"/>
<evidence type="ECO:0000256" key="13">
    <source>
        <dbReference type="ARBA" id="ARBA00023136"/>
    </source>
</evidence>
<keyword evidence="5" id="KW-0597">Phosphoprotein</keyword>
<keyword evidence="12" id="KW-0902">Two-component regulatory system</keyword>
<evidence type="ECO:0000256" key="10">
    <source>
        <dbReference type="ARBA" id="ARBA00022840"/>
    </source>
</evidence>
<feature type="transmembrane region" description="Helical" evidence="14">
    <location>
        <begin position="750"/>
        <end position="770"/>
    </location>
</feature>
<evidence type="ECO:0000256" key="6">
    <source>
        <dbReference type="ARBA" id="ARBA00022679"/>
    </source>
</evidence>
<dbReference type="PRINTS" id="PR00344">
    <property type="entry name" value="BCTRLSENSOR"/>
</dbReference>
<feature type="transmembrane region" description="Helical" evidence="14">
    <location>
        <begin position="422"/>
        <end position="438"/>
    </location>
</feature>
<evidence type="ECO:0000259" key="16">
    <source>
        <dbReference type="PROSITE" id="PS50885"/>
    </source>
</evidence>
<dbReference type="SUPFAM" id="SSF55874">
    <property type="entry name" value="ATPase domain of HSP90 chaperone/DNA topoisomerase II/histidine kinase"/>
    <property type="match status" value="1"/>
</dbReference>
<evidence type="ECO:0000256" key="7">
    <source>
        <dbReference type="ARBA" id="ARBA00022692"/>
    </source>
</evidence>
<comment type="catalytic activity">
    <reaction evidence="1">
        <text>ATP + protein L-histidine = ADP + protein N-phospho-L-histidine.</text>
        <dbReference type="EC" id="2.7.13.3"/>
    </reaction>
</comment>
<feature type="domain" description="Histidine kinase" evidence="15">
    <location>
        <begin position="1010"/>
        <end position="1221"/>
    </location>
</feature>
<dbReference type="GO" id="GO:0005524">
    <property type="term" value="F:ATP binding"/>
    <property type="evidence" value="ECO:0007669"/>
    <property type="project" value="UniProtKB-KW"/>
</dbReference>
<feature type="transmembrane region" description="Helical" evidence="14">
    <location>
        <begin position="450"/>
        <end position="468"/>
    </location>
</feature>
<evidence type="ECO:0000256" key="14">
    <source>
        <dbReference type="SAM" id="Phobius"/>
    </source>
</evidence>
<dbReference type="SMART" id="SM00388">
    <property type="entry name" value="HisKA"/>
    <property type="match status" value="1"/>
</dbReference>
<feature type="transmembrane region" description="Helical" evidence="14">
    <location>
        <begin position="398"/>
        <end position="416"/>
    </location>
</feature>
<keyword evidence="8" id="KW-0547">Nucleotide-binding</keyword>
<dbReference type="InterPro" id="IPR003661">
    <property type="entry name" value="HisK_dim/P_dom"/>
</dbReference>
<keyword evidence="7 14" id="KW-0812">Transmembrane</keyword>
<dbReference type="Pfam" id="PF02518">
    <property type="entry name" value="HATPase_c"/>
    <property type="match status" value="1"/>
</dbReference>
<dbReference type="PROSITE" id="PS50885">
    <property type="entry name" value="HAMP"/>
    <property type="match status" value="1"/>
</dbReference>
<dbReference type="InterPro" id="IPR004358">
    <property type="entry name" value="Sig_transdc_His_kin-like_C"/>
</dbReference>
<dbReference type="InterPro" id="IPR003660">
    <property type="entry name" value="HAMP_dom"/>
</dbReference>
<dbReference type="Gene3D" id="3.30.565.10">
    <property type="entry name" value="Histidine kinase-like ATPase, C-terminal domain"/>
    <property type="match status" value="1"/>
</dbReference>
<dbReference type="SMART" id="SM00387">
    <property type="entry name" value="HATPase_c"/>
    <property type="match status" value="1"/>
</dbReference>
<feature type="domain" description="HAMP" evidence="16">
    <location>
        <begin position="941"/>
        <end position="993"/>
    </location>
</feature>
<dbReference type="CDD" id="cd00082">
    <property type="entry name" value="HisKA"/>
    <property type="match status" value="1"/>
</dbReference>
<evidence type="ECO:0000256" key="11">
    <source>
        <dbReference type="ARBA" id="ARBA00022989"/>
    </source>
</evidence>
<evidence type="ECO:0000256" key="9">
    <source>
        <dbReference type="ARBA" id="ARBA00022777"/>
    </source>
</evidence>
<dbReference type="InterPro" id="IPR036097">
    <property type="entry name" value="HisK_dim/P_sf"/>
</dbReference>
<dbReference type="PROSITE" id="PS50109">
    <property type="entry name" value="HIS_KIN"/>
    <property type="match status" value="1"/>
</dbReference>
<dbReference type="GO" id="GO:0005886">
    <property type="term" value="C:plasma membrane"/>
    <property type="evidence" value="ECO:0007669"/>
    <property type="project" value="UniProtKB-SubCell"/>
</dbReference>
<organism evidence="17">
    <name type="scientific">hydrothermal vent metagenome</name>
    <dbReference type="NCBI Taxonomy" id="652676"/>
    <lineage>
        <taxon>unclassified sequences</taxon>
        <taxon>metagenomes</taxon>
        <taxon>ecological metagenomes</taxon>
    </lineage>
</organism>
<keyword evidence="13 14" id="KW-0472">Membrane</keyword>
<dbReference type="AlphaFoldDB" id="A0A3B0UAS1"/>
<dbReference type="Gene3D" id="1.10.287.130">
    <property type="match status" value="1"/>
</dbReference>
<dbReference type="CDD" id="cd00075">
    <property type="entry name" value="HATPase"/>
    <property type="match status" value="1"/>
</dbReference>
<comment type="subcellular location">
    <subcellularLocation>
        <location evidence="2">Cell membrane</location>
        <topology evidence="2">Multi-pass membrane protein</topology>
    </subcellularLocation>
</comment>
<feature type="transmembrane region" description="Helical" evidence="14">
    <location>
        <begin position="917"/>
        <end position="939"/>
    </location>
</feature>
<dbReference type="GO" id="GO:0000155">
    <property type="term" value="F:phosphorelay sensor kinase activity"/>
    <property type="evidence" value="ECO:0007669"/>
    <property type="project" value="InterPro"/>
</dbReference>
<feature type="transmembrane region" description="Helical" evidence="14">
    <location>
        <begin position="239"/>
        <end position="259"/>
    </location>
</feature>
<feature type="transmembrane region" description="Helical" evidence="14">
    <location>
        <begin position="209"/>
        <end position="227"/>
    </location>
</feature>
<evidence type="ECO:0000259" key="15">
    <source>
        <dbReference type="PROSITE" id="PS50109"/>
    </source>
</evidence>
<protein>
    <recommendedName>
        <fullName evidence="3">histidine kinase</fullName>
        <ecNumber evidence="3">2.7.13.3</ecNumber>
    </recommendedName>
</protein>
<dbReference type="PANTHER" id="PTHR45528">
    <property type="entry name" value="SENSOR HISTIDINE KINASE CPXA"/>
    <property type="match status" value="1"/>
</dbReference>
<feature type="transmembrane region" description="Helical" evidence="14">
    <location>
        <begin position="709"/>
        <end position="730"/>
    </location>
</feature>
<dbReference type="Gene3D" id="6.10.340.10">
    <property type="match status" value="1"/>
</dbReference>
<dbReference type="Pfam" id="PF00512">
    <property type="entry name" value="HisKA"/>
    <property type="match status" value="1"/>
</dbReference>
<dbReference type="InterPro" id="IPR005467">
    <property type="entry name" value="His_kinase_dom"/>
</dbReference>
<dbReference type="InterPro" id="IPR050398">
    <property type="entry name" value="HssS/ArlS-like"/>
</dbReference>
<feature type="transmembrane region" description="Helical" evidence="14">
    <location>
        <begin position="365"/>
        <end position="386"/>
    </location>
</feature>
<dbReference type="EMBL" id="UOEP01000199">
    <property type="protein sequence ID" value="VAW23602.1"/>
    <property type="molecule type" value="Genomic_DNA"/>
</dbReference>
<feature type="transmembrane region" description="Helical" evidence="14">
    <location>
        <begin position="321"/>
        <end position="345"/>
    </location>
</feature>
<proteinExistence type="predicted"/>
<keyword evidence="10" id="KW-0067">ATP-binding</keyword>
<reference evidence="17" key="1">
    <citation type="submission" date="2018-06" db="EMBL/GenBank/DDBJ databases">
        <authorList>
            <person name="Zhirakovskaya E."/>
        </authorList>
    </citation>
    <scope>NUCLEOTIDE SEQUENCE</scope>
</reference>
<feature type="transmembrane region" description="Helical" evidence="14">
    <location>
        <begin position="279"/>
        <end position="300"/>
    </location>
</feature>